<organism evidence="6">
    <name type="scientific">marine sediment metagenome</name>
    <dbReference type="NCBI Taxonomy" id="412755"/>
    <lineage>
        <taxon>unclassified sequences</taxon>
        <taxon>metagenomes</taxon>
        <taxon>ecological metagenomes</taxon>
    </lineage>
</organism>
<evidence type="ECO:0000256" key="2">
    <source>
        <dbReference type="ARBA" id="ARBA00022676"/>
    </source>
</evidence>
<evidence type="ECO:0000256" key="1">
    <source>
        <dbReference type="ARBA" id="ARBA00006739"/>
    </source>
</evidence>
<keyword evidence="4" id="KW-0812">Transmembrane</keyword>
<dbReference type="EMBL" id="BARU01038485">
    <property type="protein sequence ID" value="GAH85182.1"/>
    <property type="molecule type" value="Genomic_DNA"/>
</dbReference>
<gene>
    <name evidence="6" type="ORF">S03H2_59815</name>
</gene>
<evidence type="ECO:0000256" key="3">
    <source>
        <dbReference type="ARBA" id="ARBA00022679"/>
    </source>
</evidence>
<feature type="non-terminal residue" evidence="6">
    <location>
        <position position="1"/>
    </location>
</feature>
<comment type="caution">
    <text evidence="6">The sequence shown here is derived from an EMBL/GenBank/DDBJ whole genome shotgun (WGS) entry which is preliminary data.</text>
</comment>
<dbReference type="PANTHER" id="PTHR43179">
    <property type="entry name" value="RHAMNOSYLTRANSFERASE WBBL"/>
    <property type="match status" value="1"/>
</dbReference>
<reference evidence="6" key="1">
    <citation type="journal article" date="2014" name="Front. Microbiol.">
        <title>High frequency of phylogenetically diverse reductive dehalogenase-homologous genes in deep subseafloor sedimentary metagenomes.</title>
        <authorList>
            <person name="Kawai M."/>
            <person name="Futagami T."/>
            <person name="Toyoda A."/>
            <person name="Takaki Y."/>
            <person name="Nishi S."/>
            <person name="Hori S."/>
            <person name="Arai W."/>
            <person name="Tsubouchi T."/>
            <person name="Morono Y."/>
            <person name="Uchiyama I."/>
            <person name="Ito T."/>
            <person name="Fujiyama A."/>
            <person name="Inagaki F."/>
            <person name="Takami H."/>
        </authorList>
    </citation>
    <scope>NUCLEOTIDE SEQUENCE</scope>
    <source>
        <strain evidence="6">Expedition CK06-06</strain>
    </source>
</reference>
<sequence length="245" mass="28153">QSYDNVETIVVDNASTDDSLKKVENVNYDIKIIKNKENLGSAKANNIGAKEAKGEYLFFLNVDTRLEKDCIKNLVLKCEKEKKVDVCACQEVSYDNFYQFDCGIGLDIFGYGYPGKPGKIFYSPSSSLFLKKQIFDTVGGFDESYFMYKDDIDLCWRLHLQDYKIEQVPKAIVHHKGGGVSLAKNGTILNPRKIKNTRYIVSVVRRYLGERNTIYTLLKNYSFLTLLIIMPIYLLINIAEMLFFY</sequence>
<keyword evidence="3" id="KW-0808">Transferase</keyword>
<comment type="similarity">
    <text evidence="1">Belongs to the glycosyltransferase 2 family.</text>
</comment>
<evidence type="ECO:0000259" key="5">
    <source>
        <dbReference type="Pfam" id="PF00535"/>
    </source>
</evidence>
<dbReference type="PANTHER" id="PTHR43179:SF12">
    <property type="entry name" value="GALACTOFURANOSYLTRANSFERASE GLFT2"/>
    <property type="match status" value="1"/>
</dbReference>
<dbReference type="InterPro" id="IPR001173">
    <property type="entry name" value="Glyco_trans_2-like"/>
</dbReference>
<keyword evidence="4" id="KW-1133">Transmembrane helix</keyword>
<feature type="transmembrane region" description="Helical" evidence="4">
    <location>
        <begin position="221"/>
        <end position="244"/>
    </location>
</feature>
<name>X1ITY9_9ZZZZ</name>
<keyword evidence="2" id="KW-0328">Glycosyltransferase</keyword>
<feature type="domain" description="Glycosyltransferase 2-like" evidence="5">
    <location>
        <begin position="1"/>
        <end position="101"/>
    </location>
</feature>
<protein>
    <recommendedName>
        <fullName evidence="5">Glycosyltransferase 2-like domain-containing protein</fullName>
    </recommendedName>
</protein>
<dbReference type="GO" id="GO:0016757">
    <property type="term" value="F:glycosyltransferase activity"/>
    <property type="evidence" value="ECO:0007669"/>
    <property type="project" value="UniProtKB-KW"/>
</dbReference>
<dbReference type="AlphaFoldDB" id="X1ITY9"/>
<feature type="non-terminal residue" evidence="6">
    <location>
        <position position="245"/>
    </location>
</feature>
<dbReference type="CDD" id="cd04186">
    <property type="entry name" value="GT_2_like_c"/>
    <property type="match status" value="1"/>
</dbReference>
<dbReference type="Gene3D" id="3.90.550.10">
    <property type="entry name" value="Spore Coat Polysaccharide Biosynthesis Protein SpsA, Chain A"/>
    <property type="match status" value="1"/>
</dbReference>
<dbReference type="InterPro" id="IPR029044">
    <property type="entry name" value="Nucleotide-diphossugar_trans"/>
</dbReference>
<dbReference type="Pfam" id="PF00535">
    <property type="entry name" value="Glycos_transf_2"/>
    <property type="match status" value="1"/>
</dbReference>
<evidence type="ECO:0000256" key="4">
    <source>
        <dbReference type="SAM" id="Phobius"/>
    </source>
</evidence>
<accession>X1ITY9</accession>
<evidence type="ECO:0000313" key="6">
    <source>
        <dbReference type="EMBL" id="GAH85182.1"/>
    </source>
</evidence>
<proteinExistence type="inferred from homology"/>
<dbReference type="SUPFAM" id="SSF53448">
    <property type="entry name" value="Nucleotide-diphospho-sugar transferases"/>
    <property type="match status" value="1"/>
</dbReference>
<keyword evidence="4" id="KW-0472">Membrane</keyword>